<keyword evidence="9 23" id="KW-0808">Transferase</keyword>
<keyword evidence="15" id="KW-0902">Two-component regulatory system</keyword>
<comment type="cofactor">
    <cofactor evidence="2">
        <name>[4Fe-4S] cluster</name>
        <dbReference type="ChEBI" id="CHEBI:49883"/>
    </cofactor>
</comment>
<dbReference type="KEGG" id="nmv:NITMOv2_3902"/>
<comment type="catalytic activity">
    <reaction evidence="1">
        <text>ATP + protein L-histidine = ADP + protein N-phospho-L-histidine.</text>
        <dbReference type="EC" id="2.7.13.3"/>
    </reaction>
</comment>
<dbReference type="InterPro" id="IPR013656">
    <property type="entry name" value="PAS_4"/>
</dbReference>
<gene>
    <name evidence="23" type="ORF">NITMOv2_3902</name>
</gene>
<dbReference type="PRINTS" id="PR00344">
    <property type="entry name" value="BCTRLSENSOR"/>
</dbReference>
<evidence type="ECO:0000256" key="17">
    <source>
        <dbReference type="ARBA" id="ARBA00024827"/>
    </source>
</evidence>
<evidence type="ECO:0000256" key="15">
    <source>
        <dbReference type="ARBA" id="ARBA00023012"/>
    </source>
</evidence>
<dbReference type="NCBIfam" id="TIGR00229">
    <property type="entry name" value="sensory_box"/>
    <property type="match status" value="1"/>
</dbReference>
<evidence type="ECO:0000256" key="5">
    <source>
        <dbReference type="ARBA" id="ARBA00017322"/>
    </source>
</evidence>
<accession>A0A0K2GHF8</accession>
<dbReference type="GO" id="GO:0046983">
    <property type="term" value="F:protein dimerization activity"/>
    <property type="evidence" value="ECO:0007669"/>
    <property type="project" value="InterPro"/>
</dbReference>
<feature type="coiled-coil region" evidence="19">
    <location>
        <begin position="47"/>
        <end position="79"/>
    </location>
</feature>
<evidence type="ECO:0000256" key="19">
    <source>
        <dbReference type="SAM" id="Coils"/>
    </source>
</evidence>
<sequence length="422" mass="47535">MANLASRAQEPDDLRRRAETQLSRLVQQSVPSLAPENVEALVHELRVHQIELEMQCHELRKAQAEAEESRNRYRELYESIPIGYVTIDSTGRMIDINPAGLALLGEQPVRRTPTSFNAYFSERDVHRFILFCREVVAKQEPNSGEFEMKRARGGGFFASLQAAPARNDQGQGGCLRVTFKDITRRKEAEEVLRRHQLELEGNRAELRDLAGKLFSAQEEERRRIACELHDDHCQRLTAAILEANTLAKVLRTAQPALVPRLESVRKKLVDLLEDFRHLAHDLHPRNLDTVSLASSMRSHLKEMADYAGLRIEFEEEDVPGRLPMPIIVCLYRLLQESLSNIHKHARATHVRVRLAGSPDRLTLTVADDGAGFDPGRPSESRKGIGLTSMHERVRPLGGTVSIESRPGEGTTITVTIPSPREA</sequence>
<evidence type="ECO:0000256" key="18">
    <source>
        <dbReference type="ARBA" id="ARBA00030800"/>
    </source>
</evidence>
<dbReference type="Gene3D" id="3.30.565.10">
    <property type="entry name" value="Histidine kinase-like ATPase, C-terminal domain"/>
    <property type="match status" value="1"/>
</dbReference>
<keyword evidence="13" id="KW-0067">ATP-binding</keyword>
<dbReference type="AlphaFoldDB" id="A0A0K2GHF8"/>
<evidence type="ECO:0000256" key="8">
    <source>
        <dbReference type="ARBA" id="ARBA00022553"/>
    </source>
</evidence>
<evidence type="ECO:0000256" key="11">
    <source>
        <dbReference type="ARBA" id="ARBA00022741"/>
    </source>
</evidence>
<dbReference type="Proteomes" id="UP000069205">
    <property type="component" value="Chromosome"/>
</dbReference>
<dbReference type="GO" id="GO:0005737">
    <property type="term" value="C:cytoplasm"/>
    <property type="evidence" value="ECO:0007669"/>
    <property type="project" value="UniProtKB-SubCell"/>
</dbReference>
<evidence type="ECO:0000256" key="14">
    <source>
        <dbReference type="ARBA" id="ARBA00023004"/>
    </source>
</evidence>
<organism evidence="23 24">
    <name type="scientific">Nitrospira moscoviensis</name>
    <dbReference type="NCBI Taxonomy" id="42253"/>
    <lineage>
        <taxon>Bacteria</taxon>
        <taxon>Pseudomonadati</taxon>
        <taxon>Nitrospirota</taxon>
        <taxon>Nitrospiria</taxon>
        <taxon>Nitrospirales</taxon>
        <taxon>Nitrospiraceae</taxon>
        <taxon>Nitrospira</taxon>
    </lineage>
</organism>
<dbReference type="GO" id="GO:0046872">
    <property type="term" value="F:metal ion binding"/>
    <property type="evidence" value="ECO:0007669"/>
    <property type="project" value="UniProtKB-KW"/>
</dbReference>
<dbReference type="GO" id="GO:0016020">
    <property type="term" value="C:membrane"/>
    <property type="evidence" value="ECO:0007669"/>
    <property type="project" value="InterPro"/>
</dbReference>
<evidence type="ECO:0000256" key="7">
    <source>
        <dbReference type="ARBA" id="ARBA00022490"/>
    </source>
</evidence>
<evidence type="ECO:0000256" key="6">
    <source>
        <dbReference type="ARBA" id="ARBA00022485"/>
    </source>
</evidence>
<evidence type="ECO:0000313" key="24">
    <source>
        <dbReference type="Proteomes" id="UP000069205"/>
    </source>
</evidence>
<dbReference type="Gene3D" id="3.30.450.20">
    <property type="entry name" value="PAS domain"/>
    <property type="match status" value="1"/>
</dbReference>
<name>A0A0K2GHF8_NITMO</name>
<evidence type="ECO:0000256" key="9">
    <source>
        <dbReference type="ARBA" id="ARBA00022679"/>
    </source>
</evidence>
<dbReference type="PATRIC" id="fig|42253.5.peg.3847"/>
<dbReference type="CDD" id="cd00130">
    <property type="entry name" value="PAS"/>
    <property type="match status" value="1"/>
</dbReference>
<dbReference type="InterPro" id="IPR036890">
    <property type="entry name" value="HATPase_C_sf"/>
</dbReference>
<feature type="domain" description="PAS" evidence="21">
    <location>
        <begin position="69"/>
        <end position="105"/>
    </location>
</feature>
<evidence type="ECO:0000256" key="3">
    <source>
        <dbReference type="ARBA" id="ARBA00004496"/>
    </source>
</evidence>
<dbReference type="GO" id="GO:0005524">
    <property type="term" value="F:ATP binding"/>
    <property type="evidence" value="ECO:0007669"/>
    <property type="project" value="UniProtKB-KW"/>
</dbReference>
<dbReference type="InterPro" id="IPR005467">
    <property type="entry name" value="His_kinase_dom"/>
</dbReference>
<keyword evidence="11" id="KW-0547">Nucleotide-binding</keyword>
<dbReference type="SUPFAM" id="SSF55785">
    <property type="entry name" value="PYP-like sensor domain (PAS domain)"/>
    <property type="match status" value="1"/>
</dbReference>
<evidence type="ECO:0000259" key="22">
    <source>
        <dbReference type="PROSITE" id="PS50113"/>
    </source>
</evidence>
<dbReference type="PANTHER" id="PTHR24421">
    <property type="entry name" value="NITRATE/NITRITE SENSOR PROTEIN NARX-RELATED"/>
    <property type="match status" value="1"/>
</dbReference>
<dbReference type="Gene3D" id="1.20.5.1930">
    <property type="match status" value="1"/>
</dbReference>
<dbReference type="Pfam" id="PF02518">
    <property type="entry name" value="HATPase_c"/>
    <property type="match status" value="1"/>
</dbReference>
<dbReference type="InterPro" id="IPR000700">
    <property type="entry name" value="PAS-assoc_C"/>
</dbReference>
<dbReference type="PROSITE" id="PS50109">
    <property type="entry name" value="HIS_KIN"/>
    <property type="match status" value="1"/>
</dbReference>
<keyword evidence="24" id="KW-1185">Reference proteome</keyword>
<keyword evidence="19" id="KW-0175">Coiled coil</keyword>
<feature type="domain" description="Histidine kinase" evidence="20">
    <location>
        <begin position="266"/>
        <end position="420"/>
    </location>
</feature>
<keyword evidence="7" id="KW-0963">Cytoplasm</keyword>
<dbReference type="InterPro" id="IPR003594">
    <property type="entry name" value="HATPase_dom"/>
</dbReference>
<keyword evidence="12 23" id="KW-0418">Kinase</keyword>
<keyword evidence="8" id="KW-0597">Phosphoprotein</keyword>
<comment type="function">
    <text evidence="17">Member of the two-component regulatory system NreB/NreC involved in the control of dissimilatory nitrate/nitrite reduction in response to oxygen. NreB functions as a direct oxygen sensor histidine kinase which is autophosphorylated, in the absence of oxygen, probably at the conserved histidine residue, and transfers its phosphate group probably to a conserved aspartate residue of NreC. NreB/NreC activates the expression of the nitrate (narGHJI) and nitrite (nir) reductase operons, as well as the putative nitrate transporter gene narT.</text>
</comment>
<dbReference type="PROSITE" id="PS50113">
    <property type="entry name" value="PAC"/>
    <property type="match status" value="1"/>
</dbReference>
<evidence type="ECO:0000256" key="10">
    <source>
        <dbReference type="ARBA" id="ARBA00022723"/>
    </source>
</evidence>
<dbReference type="SMART" id="SM00091">
    <property type="entry name" value="PAS"/>
    <property type="match status" value="1"/>
</dbReference>
<dbReference type="GO" id="GO:0000155">
    <property type="term" value="F:phosphorelay sensor kinase activity"/>
    <property type="evidence" value="ECO:0007669"/>
    <property type="project" value="InterPro"/>
</dbReference>
<reference evidence="23 24" key="1">
    <citation type="journal article" date="2015" name="Proc. Natl. Acad. Sci. U.S.A.">
        <title>Expanded metabolic versatility of ubiquitous nitrite-oxidizing bacteria from the genus Nitrospira.</title>
        <authorList>
            <person name="Koch H."/>
            <person name="Lucker S."/>
            <person name="Albertsen M."/>
            <person name="Kitzinger K."/>
            <person name="Herbold C."/>
            <person name="Spieck E."/>
            <person name="Nielsen P.H."/>
            <person name="Wagner M."/>
            <person name="Daims H."/>
        </authorList>
    </citation>
    <scope>NUCLEOTIDE SEQUENCE [LARGE SCALE GENOMIC DNA]</scope>
    <source>
        <strain evidence="23 24">NSP M-1</strain>
    </source>
</reference>
<dbReference type="InterPro" id="IPR050482">
    <property type="entry name" value="Sensor_HK_TwoCompSys"/>
</dbReference>
<dbReference type="InterPro" id="IPR004358">
    <property type="entry name" value="Sig_transdc_His_kin-like_C"/>
</dbReference>
<evidence type="ECO:0000256" key="2">
    <source>
        <dbReference type="ARBA" id="ARBA00001966"/>
    </source>
</evidence>
<keyword evidence="16" id="KW-0411">Iron-sulfur</keyword>
<dbReference type="Pfam" id="PF07730">
    <property type="entry name" value="HisKA_3"/>
    <property type="match status" value="1"/>
</dbReference>
<protein>
    <recommendedName>
        <fullName evidence="5">Oxygen sensor histidine kinase NreB</fullName>
        <ecNumber evidence="4">2.7.13.3</ecNumber>
    </recommendedName>
    <alternativeName>
        <fullName evidence="18">Nitrogen regulation protein B</fullName>
    </alternativeName>
</protein>
<dbReference type="EC" id="2.7.13.3" evidence="4"/>
<keyword evidence="10" id="KW-0479">Metal-binding</keyword>
<evidence type="ECO:0000256" key="1">
    <source>
        <dbReference type="ARBA" id="ARBA00000085"/>
    </source>
</evidence>
<dbReference type="STRING" id="42253.NITMOv2_3902"/>
<evidence type="ECO:0000256" key="12">
    <source>
        <dbReference type="ARBA" id="ARBA00022777"/>
    </source>
</evidence>
<proteinExistence type="predicted"/>
<evidence type="ECO:0000259" key="21">
    <source>
        <dbReference type="PROSITE" id="PS50112"/>
    </source>
</evidence>
<comment type="subcellular location">
    <subcellularLocation>
        <location evidence="3">Cytoplasm</location>
    </subcellularLocation>
</comment>
<keyword evidence="6" id="KW-0004">4Fe-4S</keyword>
<dbReference type="RefSeq" id="WP_053381167.1">
    <property type="nucleotide sequence ID" value="NZ_CP011801.1"/>
</dbReference>
<dbReference type="EMBL" id="CP011801">
    <property type="protein sequence ID" value="ALA60289.1"/>
    <property type="molecule type" value="Genomic_DNA"/>
</dbReference>
<keyword evidence="14" id="KW-0408">Iron</keyword>
<evidence type="ECO:0000256" key="16">
    <source>
        <dbReference type="ARBA" id="ARBA00023014"/>
    </source>
</evidence>
<dbReference type="OrthoDB" id="6231at2"/>
<dbReference type="InterPro" id="IPR011712">
    <property type="entry name" value="Sig_transdc_His_kin_sub3_dim/P"/>
</dbReference>
<dbReference type="Pfam" id="PF08448">
    <property type="entry name" value="PAS_4"/>
    <property type="match status" value="1"/>
</dbReference>
<evidence type="ECO:0000313" key="23">
    <source>
        <dbReference type="EMBL" id="ALA60289.1"/>
    </source>
</evidence>
<dbReference type="PROSITE" id="PS50112">
    <property type="entry name" value="PAS"/>
    <property type="match status" value="1"/>
</dbReference>
<dbReference type="PANTHER" id="PTHR24421:SF10">
    <property type="entry name" value="NITRATE_NITRITE SENSOR PROTEIN NARQ"/>
    <property type="match status" value="1"/>
</dbReference>
<dbReference type="GO" id="GO:0051539">
    <property type="term" value="F:4 iron, 4 sulfur cluster binding"/>
    <property type="evidence" value="ECO:0007669"/>
    <property type="project" value="UniProtKB-KW"/>
</dbReference>
<evidence type="ECO:0000256" key="13">
    <source>
        <dbReference type="ARBA" id="ARBA00022840"/>
    </source>
</evidence>
<feature type="domain" description="PAC" evidence="22">
    <location>
        <begin position="142"/>
        <end position="194"/>
    </location>
</feature>
<dbReference type="SMART" id="SM00387">
    <property type="entry name" value="HATPase_c"/>
    <property type="match status" value="1"/>
</dbReference>
<dbReference type="CDD" id="cd16917">
    <property type="entry name" value="HATPase_UhpB-NarQ-NarX-like"/>
    <property type="match status" value="1"/>
</dbReference>
<dbReference type="InterPro" id="IPR035965">
    <property type="entry name" value="PAS-like_dom_sf"/>
</dbReference>
<evidence type="ECO:0000256" key="4">
    <source>
        <dbReference type="ARBA" id="ARBA00012438"/>
    </source>
</evidence>
<evidence type="ECO:0000259" key="20">
    <source>
        <dbReference type="PROSITE" id="PS50109"/>
    </source>
</evidence>
<dbReference type="InterPro" id="IPR000014">
    <property type="entry name" value="PAS"/>
</dbReference>
<dbReference type="SUPFAM" id="SSF55874">
    <property type="entry name" value="ATPase domain of HSP90 chaperone/DNA topoisomerase II/histidine kinase"/>
    <property type="match status" value="1"/>
</dbReference>